<name>A0AAW0SBF3_SCYPA</name>
<dbReference type="AlphaFoldDB" id="A0AAW0SBF3"/>
<feature type="compositionally biased region" description="Low complexity" evidence="1">
    <location>
        <begin position="22"/>
        <end position="37"/>
    </location>
</feature>
<evidence type="ECO:0000313" key="3">
    <source>
        <dbReference type="Proteomes" id="UP001487740"/>
    </source>
</evidence>
<organism evidence="2 3">
    <name type="scientific">Scylla paramamosain</name>
    <name type="common">Mud crab</name>
    <dbReference type="NCBI Taxonomy" id="85552"/>
    <lineage>
        <taxon>Eukaryota</taxon>
        <taxon>Metazoa</taxon>
        <taxon>Ecdysozoa</taxon>
        <taxon>Arthropoda</taxon>
        <taxon>Crustacea</taxon>
        <taxon>Multicrustacea</taxon>
        <taxon>Malacostraca</taxon>
        <taxon>Eumalacostraca</taxon>
        <taxon>Eucarida</taxon>
        <taxon>Decapoda</taxon>
        <taxon>Pleocyemata</taxon>
        <taxon>Brachyura</taxon>
        <taxon>Eubrachyura</taxon>
        <taxon>Portunoidea</taxon>
        <taxon>Portunidae</taxon>
        <taxon>Portuninae</taxon>
        <taxon>Scylla</taxon>
    </lineage>
</organism>
<sequence length="140" mass="15571">MKTTDLVSQDTEPGHADDLDTDVTSPQSSTSVQTPTPNKRPRPTKKNDVTHDILQRVAENLQRPESSMRMISDNVEVPIRAEYRKSFRERPVARNRSVALKRSWGVMASLITADEDTTAAASVSRGGTKSCWFFGDQHNG</sequence>
<dbReference type="EMBL" id="JARAKH010002008">
    <property type="protein sequence ID" value="KAK8372438.1"/>
    <property type="molecule type" value="Genomic_DNA"/>
</dbReference>
<gene>
    <name evidence="2" type="ORF">O3P69_016267</name>
</gene>
<proteinExistence type="predicted"/>
<evidence type="ECO:0000313" key="2">
    <source>
        <dbReference type="EMBL" id="KAK8372438.1"/>
    </source>
</evidence>
<feature type="region of interest" description="Disordered" evidence="1">
    <location>
        <begin position="1"/>
        <end position="51"/>
    </location>
</feature>
<evidence type="ECO:0000256" key="1">
    <source>
        <dbReference type="SAM" id="MobiDB-lite"/>
    </source>
</evidence>
<reference evidence="2 3" key="1">
    <citation type="submission" date="2023-03" db="EMBL/GenBank/DDBJ databases">
        <title>High-quality genome of Scylla paramamosain provides insights in environmental adaptation.</title>
        <authorList>
            <person name="Zhang L."/>
        </authorList>
    </citation>
    <scope>NUCLEOTIDE SEQUENCE [LARGE SCALE GENOMIC DNA]</scope>
    <source>
        <strain evidence="2">LZ_2023a</strain>
        <tissue evidence="2">Muscle</tissue>
    </source>
</reference>
<feature type="compositionally biased region" description="Polar residues" evidence="1">
    <location>
        <begin position="1"/>
        <end position="11"/>
    </location>
</feature>
<feature type="non-terminal residue" evidence="2">
    <location>
        <position position="140"/>
    </location>
</feature>
<keyword evidence="3" id="KW-1185">Reference proteome</keyword>
<comment type="caution">
    <text evidence="2">The sequence shown here is derived from an EMBL/GenBank/DDBJ whole genome shotgun (WGS) entry which is preliminary data.</text>
</comment>
<dbReference type="Proteomes" id="UP001487740">
    <property type="component" value="Unassembled WGS sequence"/>
</dbReference>
<accession>A0AAW0SBF3</accession>
<protein>
    <submittedName>
        <fullName evidence="2">Uncharacterized protein</fullName>
    </submittedName>
</protein>